<keyword evidence="2" id="KW-1185">Reference proteome</keyword>
<comment type="caution">
    <text evidence="1">The sequence shown here is derived from an EMBL/GenBank/DDBJ whole genome shotgun (WGS) entry which is preliminary data.</text>
</comment>
<evidence type="ECO:0000313" key="2">
    <source>
        <dbReference type="Proteomes" id="UP000821837"/>
    </source>
</evidence>
<dbReference type="InterPro" id="IPR032675">
    <property type="entry name" value="LRR_dom_sf"/>
</dbReference>
<accession>A0A9D4QBW8</accession>
<evidence type="ECO:0000313" key="1">
    <source>
        <dbReference type="EMBL" id="KAH7971878.1"/>
    </source>
</evidence>
<dbReference type="Proteomes" id="UP000821837">
    <property type="component" value="Chromosome 11"/>
</dbReference>
<reference evidence="1" key="2">
    <citation type="submission" date="2021-09" db="EMBL/GenBank/DDBJ databases">
        <authorList>
            <person name="Jia N."/>
            <person name="Wang J."/>
            <person name="Shi W."/>
            <person name="Du L."/>
            <person name="Sun Y."/>
            <person name="Zhan W."/>
            <person name="Jiang J."/>
            <person name="Wang Q."/>
            <person name="Zhang B."/>
            <person name="Ji P."/>
            <person name="Sakyi L.B."/>
            <person name="Cui X."/>
            <person name="Yuan T."/>
            <person name="Jiang B."/>
            <person name="Yang W."/>
            <person name="Lam T.T.-Y."/>
            <person name="Chang Q."/>
            <person name="Ding S."/>
            <person name="Wang X."/>
            <person name="Zhu J."/>
            <person name="Ruan X."/>
            <person name="Zhao L."/>
            <person name="Wei J."/>
            <person name="Que T."/>
            <person name="Du C."/>
            <person name="Cheng J."/>
            <person name="Dai P."/>
            <person name="Han X."/>
            <person name="Huang E."/>
            <person name="Gao Y."/>
            <person name="Liu J."/>
            <person name="Shao H."/>
            <person name="Ye R."/>
            <person name="Li L."/>
            <person name="Wei W."/>
            <person name="Wang X."/>
            <person name="Wang C."/>
            <person name="Huo Q."/>
            <person name="Li W."/>
            <person name="Guo W."/>
            <person name="Chen H."/>
            <person name="Chen S."/>
            <person name="Zhou L."/>
            <person name="Zhou L."/>
            <person name="Ni X."/>
            <person name="Tian J."/>
            <person name="Zhou Y."/>
            <person name="Sheng Y."/>
            <person name="Liu T."/>
            <person name="Pan Y."/>
            <person name="Xia L."/>
            <person name="Li J."/>
            <person name="Zhao F."/>
            <person name="Cao W."/>
        </authorList>
    </citation>
    <scope>NUCLEOTIDE SEQUENCE</scope>
    <source>
        <strain evidence="1">Rsan-2018</strain>
        <tissue evidence="1">Larvae</tissue>
    </source>
</reference>
<dbReference type="VEuPathDB" id="VectorBase:RSAN_050672"/>
<gene>
    <name evidence="1" type="ORF">HPB52_003643</name>
</gene>
<name>A0A9D4QBW8_RHISA</name>
<proteinExistence type="predicted"/>
<dbReference type="Gene3D" id="3.80.10.10">
    <property type="entry name" value="Ribonuclease Inhibitor"/>
    <property type="match status" value="1"/>
</dbReference>
<sequence length="641" mass="72221">MFRYMDAESLLNMAEATPELKSFVFSSTIMKSVTFNPASDERTIEKFMQRAREELIQERNVPAVSCVQELHFTNCLTLPSSCILECADSCLNLRELHCVNCPVDPAELFEYLCLRLTCLEKLEWSLYDKVCRDVLAIVGYMHYFWKLQRPMVSKVYVEVQVTRGSVIVLNNFLTLCPELLHLHVQAVRPEHYGAPSGVSYPRNATPEIQALLLVSELIPKLETFTYSCELRPFPTFLLSQPERRGGPRLPFRPEDLIMGNIAALVKPARSFNVFTLADVVERRAILRGVEQAIVASEADPRISGLFSDATATPESWKDVARLTLALTARREAPFPLPPVAQRGYVEPLRRFFETCVSRMTELNLTAFHFAIDVDGCGLVASTLPKLRALAFAPCGVNRANSLESLARGCALLEHLDVRSSRAGDLIATCEACQLPLRFTEPSFGLLQRKTRLRRLSIDETARTSNLTFLVACRVQELRLSLDNLCDEELAQCPTELGQLLSANPLLSSLTLVARKVMLSTSLARTLAQVQSLRHLCVLTTASHGCSAAKDFFWVLEARLPRLLLAHAHYVCACNAVKRSSWIRQWRRPECDSARRDFSRWRWPNVTSTRTAQGVYLDDGPCIGRLCCVDTFIGLVRPRNRY</sequence>
<dbReference type="SUPFAM" id="SSF52047">
    <property type="entry name" value="RNI-like"/>
    <property type="match status" value="1"/>
</dbReference>
<dbReference type="AlphaFoldDB" id="A0A9D4QBW8"/>
<organism evidence="1 2">
    <name type="scientific">Rhipicephalus sanguineus</name>
    <name type="common">Brown dog tick</name>
    <name type="synonym">Ixodes sanguineus</name>
    <dbReference type="NCBI Taxonomy" id="34632"/>
    <lineage>
        <taxon>Eukaryota</taxon>
        <taxon>Metazoa</taxon>
        <taxon>Ecdysozoa</taxon>
        <taxon>Arthropoda</taxon>
        <taxon>Chelicerata</taxon>
        <taxon>Arachnida</taxon>
        <taxon>Acari</taxon>
        <taxon>Parasitiformes</taxon>
        <taxon>Ixodida</taxon>
        <taxon>Ixodoidea</taxon>
        <taxon>Ixodidae</taxon>
        <taxon>Rhipicephalinae</taxon>
        <taxon>Rhipicephalus</taxon>
        <taxon>Rhipicephalus</taxon>
    </lineage>
</organism>
<reference evidence="1" key="1">
    <citation type="journal article" date="2020" name="Cell">
        <title>Large-Scale Comparative Analyses of Tick Genomes Elucidate Their Genetic Diversity and Vector Capacities.</title>
        <authorList>
            <consortium name="Tick Genome and Microbiome Consortium (TIGMIC)"/>
            <person name="Jia N."/>
            <person name="Wang J."/>
            <person name="Shi W."/>
            <person name="Du L."/>
            <person name="Sun Y."/>
            <person name="Zhan W."/>
            <person name="Jiang J.F."/>
            <person name="Wang Q."/>
            <person name="Zhang B."/>
            <person name="Ji P."/>
            <person name="Bell-Sakyi L."/>
            <person name="Cui X.M."/>
            <person name="Yuan T.T."/>
            <person name="Jiang B.G."/>
            <person name="Yang W.F."/>
            <person name="Lam T.T."/>
            <person name="Chang Q.C."/>
            <person name="Ding S.J."/>
            <person name="Wang X.J."/>
            <person name="Zhu J.G."/>
            <person name="Ruan X.D."/>
            <person name="Zhao L."/>
            <person name="Wei J.T."/>
            <person name="Ye R.Z."/>
            <person name="Que T.C."/>
            <person name="Du C.H."/>
            <person name="Zhou Y.H."/>
            <person name="Cheng J.X."/>
            <person name="Dai P.F."/>
            <person name="Guo W.B."/>
            <person name="Han X.H."/>
            <person name="Huang E.J."/>
            <person name="Li L.F."/>
            <person name="Wei W."/>
            <person name="Gao Y.C."/>
            <person name="Liu J.Z."/>
            <person name="Shao H.Z."/>
            <person name="Wang X."/>
            <person name="Wang C.C."/>
            <person name="Yang T.C."/>
            <person name="Huo Q.B."/>
            <person name="Li W."/>
            <person name="Chen H.Y."/>
            <person name="Chen S.E."/>
            <person name="Zhou L.G."/>
            <person name="Ni X.B."/>
            <person name="Tian J.H."/>
            <person name="Sheng Y."/>
            <person name="Liu T."/>
            <person name="Pan Y.S."/>
            <person name="Xia L.Y."/>
            <person name="Li J."/>
            <person name="Zhao F."/>
            <person name="Cao W.C."/>
        </authorList>
    </citation>
    <scope>NUCLEOTIDE SEQUENCE</scope>
    <source>
        <strain evidence="1">Rsan-2018</strain>
    </source>
</reference>
<dbReference type="EMBL" id="JABSTV010001247">
    <property type="protein sequence ID" value="KAH7971878.1"/>
    <property type="molecule type" value="Genomic_DNA"/>
</dbReference>
<protein>
    <submittedName>
        <fullName evidence="1">Uncharacterized protein</fullName>
    </submittedName>
</protein>